<evidence type="ECO:0000259" key="6">
    <source>
        <dbReference type="Pfam" id="PF01191"/>
    </source>
</evidence>
<dbReference type="GO" id="GO:0042797">
    <property type="term" value="P:tRNA transcription by RNA polymerase III"/>
    <property type="evidence" value="ECO:0007669"/>
    <property type="project" value="TreeGrafter"/>
</dbReference>
<dbReference type="GO" id="GO:0006366">
    <property type="term" value="P:transcription by RNA polymerase II"/>
    <property type="evidence" value="ECO:0007669"/>
    <property type="project" value="TreeGrafter"/>
</dbReference>
<evidence type="ECO:0000256" key="4">
    <source>
        <dbReference type="ARBA" id="ARBA00023242"/>
    </source>
</evidence>
<evidence type="ECO:0000256" key="5">
    <source>
        <dbReference type="ARBA" id="ARBA00025765"/>
    </source>
</evidence>
<dbReference type="GeneID" id="37040984"/>
<protein>
    <recommendedName>
        <fullName evidence="2">DNA-directed RNA polymerases I, II, and III subunit RPABC1</fullName>
    </recommendedName>
</protein>
<dbReference type="InterPro" id="IPR014381">
    <property type="entry name" value="Arch_Rpo5/euc_Rpb5"/>
</dbReference>
<dbReference type="GO" id="GO:0003899">
    <property type="term" value="F:DNA-directed RNA polymerase activity"/>
    <property type="evidence" value="ECO:0007669"/>
    <property type="project" value="InterPro"/>
</dbReference>
<dbReference type="HAMAP" id="MF_00025">
    <property type="entry name" value="RNApol_Rpo5_RPB5"/>
    <property type="match status" value="1"/>
</dbReference>
<name>A0A316YV98_9BASI</name>
<dbReference type="InterPro" id="IPR035913">
    <property type="entry name" value="RPB5-like_sf"/>
</dbReference>
<dbReference type="AlphaFoldDB" id="A0A316YV98"/>
<evidence type="ECO:0000256" key="3">
    <source>
        <dbReference type="ARBA" id="ARBA00023163"/>
    </source>
</evidence>
<evidence type="ECO:0000259" key="7">
    <source>
        <dbReference type="Pfam" id="PF03871"/>
    </source>
</evidence>
<dbReference type="GO" id="GO:0005665">
    <property type="term" value="C:RNA polymerase II, core complex"/>
    <property type="evidence" value="ECO:0007669"/>
    <property type="project" value="TreeGrafter"/>
</dbReference>
<dbReference type="GO" id="GO:0005666">
    <property type="term" value="C:RNA polymerase III complex"/>
    <property type="evidence" value="ECO:0007669"/>
    <property type="project" value="TreeGrafter"/>
</dbReference>
<dbReference type="PIRSF" id="PIRSF000747">
    <property type="entry name" value="RPB5"/>
    <property type="match status" value="1"/>
</dbReference>
<evidence type="ECO:0000313" key="8">
    <source>
        <dbReference type="EMBL" id="PWN93032.1"/>
    </source>
</evidence>
<dbReference type="Pfam" id="PF01191">
    <property type="entry name" value="RNA_pol_Rpb5_C"/>
    <property type="match status" value="1"/>
</dbReference>
<organism evidence="8 9">
    <name type="scientific">Acaromyces ingoldii</name>
    <dbReference type="NCBI Taxonomy" id="215250"/>
    <lineage>
        <taxon>Eukaryota</taxon>
        <taxon>Fungi</taxon>
        <taxon>Dikarya</taxon>
        <taxon>Basidiomycota</taxon>
        <taxon>Ustilaginomycotina</taxon>
        <taxon>Exobasidiomycetes</taxon>
        <taxon>Exobasidiales</taxon>
        <taxon>Cryptobasidiaceae</taxon>
        <taxon>Acaromyces</taxon>
    </lineage>
</organism>
<dbReference type="GO" id="GO:0005736">
    <property type="term" value="C:RNA polymerase I complex"/>
    <property type="evidence" value="ECO:0007669"/>
    <property type="project" value="TreeGrafter"/>
</dbReference>
<dbReference type="Proteomes" id="UP000245768">
    <property type="component" value="Unassembled WGS sequence"/>
</dbReference>
<keyword evidence="9" id="KW-1185">Reference proteome</keyword>
<dbReference type="GO" id="GO:0006362">
    <property type="term" value="P:transcription elongation by RNA polymerase I"/>
    <property type="evidence" value="ECO:0007669"/>
    <property type="project" value="TreeGrafter"/>
</dbReference>
<dbReference type="InterPro" id="IPR000783">
    <property type="entry name" value="RNA_pol_subH/Rpb5_C"/>
</dbReference>
<dbReference type="Pfam" id="PF03871">
    <property type="entry name" value="RNA_pol_Rpb5_N"/>
    <property type="match status" value="1"/>
</dbReference>
<dbReference type="PANTHER" id="PTHR10535">
    <property type="entry name" value="DNA-DIRECTED RNA POLYMERASES I, II, AND III SUBUNIT RPABC1"/>
    <property type="match status" value="1"/>
</dbReference>
<proteinExistence type="inferred from homology"/>
<evidence type="ECO:0000256" key="1">
    <source>
        <dbReference type="ARBA" id="ARBA00004123"/>
    </source>
</evidence>
<dbReference type="FunFam" id="3.40.1340.10:FF:000001">
    <property type="entry name" value="DNA-directed RNA polymerases I, II, and III subunit RPABC1"/>
    <property type="match status" value="1"/>
</dbReference>
<dbReference type="PANTHER" id="PTHR10535:SF0">
    <property type="entry name" value="DNA-DIRECTED RNA POLYMERASES I, II, AND III SUBUNIT RPABC1"/>
    <property type="match status" value="1"/>
</dbReference>
<reference evidence="8" key="1">
    <citation type="journal article" date="2018" name="Mol. Biol. Evol.">
        <title>Broad Genomic Sampling Reveals a Smut Pathogenic Ancestry of the Fungal Clade Ustilaginomycotina.</title>
        <authorList>
            <person name="Kijpornyongpan T."/>
            <person name="Mondo S.J."/>
            <person name="Barry K."/>
            <person name="Sandor L."/>
            <person name="Lee J."/>
            <person name="Lipzen A."/>
            <person name="Pangilinan J."/>
            <person name="LaButti K."/>
            <person name="Hainaut M."/>
            <person name="Henrissat B."/>
            <person name="Grigoriev I.V."/>
            <person name="Spatafora J.W."/>
            <person name="Aime M.C."/>
        </authorList>
    </citation>
    <scope>NUCLEOTIDE SEQUENCE [LARGE SCALE GENOMIC DNA]</scope>
    <source>
        <strain evidence="8">MCA 4198</strain>
    </source>
</reference>
<dbReference type="InterPro" id="IPR036710">
    <property type="entry name" value="RNA_pol_Rpb5_N_sf"/>
</dbReference>
<dbReference type="Gene3D" id="3.40.1340.10">
    <property type="entry name" value="RNA polymerase, Rpb5, N-terminal domain"/>
    <property type="match status" value="1"/>
</dbReference>
<feature type="domain" description="RNA polymerase Rpb5 N-terminal" evidence="7">
    <location>
        <begin position="6"/>
        <end position="91"/>
    </location>
</feature>
<dbReference type="FunCoup" id="A0A316YV98">
    <property type="interactions" value="581"/>
</dbReference>
<keyword evidence="3" id="KW-0804">Transcription</keyword>
<dbReference type="STRING" id="215250.A0A316YV98"/>
<keyword evidence="8" id="KW-0240">DNA-directed RNA polymerase</keyword>
<dbReference type="FunFam" id="3.90.940.20:FF:000001">
    <property type="entry name" value="DNA-directed RNA polymerases I, II, and III subunit RPABC1"/>
    <property type="match status" value="1"/>
</dbReference>
<gene>
    <name evidence="8" type="ORF">FA10DRAFT_236332</name>
</gene>
<accession>A0A316YV98</accession>
<comment type="subcellular location">
    <subcellularLocation>
        <location evidence="1">Nucleus</location>
    </subcellularLocation>
</comment>
<dbReference type="GO" id="GO:0003677">
    <property type="term" value="F:DNA binding"/>
    <property type="evidence" value="ECO:0007669"/>
    <property type="project" value="InterPro"/>
</dbReference>
<dbReference type="InterPro" id="IPR005571">
    <property type="entry name" value="RNA_pol_Rpb5_N"/>
</dbReference>
<dbReference type="EMBL" id="KZ819634">
    <property type="protein sequence ID" value="PWN93032.1"/>
    <property type="molecule type" value="Genomic_DNA"/>
</dbReference>
<dbReference type="InParanoid" id="A0A316YV98"/>
<evidence type="ECO:0000256" key="2">
    <source>
        <dbReference type="ARBA" id="ARBA00020809"/>
    </source>
</evidence>
<dbReference type="SUPFAM" id="SSF53036">
    <property type="entry name" value="Eukaryotic RPB5 N-terminal domain"/>
    <property type="match status" value="1"/>
</dbReference>
<dbReference type="Gene3D" id="3.90.940.20">
    <property type="entry name" value="RPB5-like RNA polymerase subunit"/>
    <property type="match status" value="1"/>
</dbReference>
<dbReference type="OrthoDB" id="248779at2759"/>
<evidence type="ECO:0000313" key="9">
    <source>
        <dbReference type="Proteomes" id="UP000245768"/>
    </source>
</evidence>
<sequence>MDVLDRDVARLWRVNRTIHELVRDRGYKVSDDEINVGLDDFRSQVASGGAIDRRALHFPAEHASDPSQRIFVFFAEEKSVGVKTMGVFLQQLEAQNIGRGIIIYQEKMTSSAHKVIDAMRSQFELEDFYEGALLVNITHHHLVPKHEVLSDEDKKALLLRYRLKENQLPRIQISDPVARYYGMKRGQVCKITRPSETSGRYCSYRICLG</sequence>
<dbReference type="SUPFAM" id="SSF55287">
    <property type="entry name" value="RPB5-like RNA polymerase subunit"/>
    <property type="match status" value="1"/>
</dbReference>
<comment type="similarity">
    <text evidence="5">Belongs to the archaeal Rpo5/eukaryotic RPB5 RNA polymerase subunit family.</text>
</comment>
<keyword evidence="4" id="KW-0539">Nucleus</keyword>
<feature type="domain" description="RNA polymerase subunit H/Rpb5 C-terminal" evidence="6">
    <location>
        <begin position="135"/>
        <end position="207"/>
    </location>
</feature>
<dbReference type="RefSeq" id="XP_025380230.1">
    <property type="nucleotide sequence ID" value="XM_025519068.1"/>
</dbReference>